<dbReference type="STRING" id="574376.BAMA_08015"/>
<proteinExistence type="predicted"/>
<comment type="caution">
    <text evidence="1">The sequence shown here is derived from an EMBL/GenBank/DDBJ whole genome shotgun (WGS) entry which is preliminary data.</text>
</comment>
<dbReference type="RefSeq" id="WP_034642117.1">
    <property type="nucleotide sequence ID" value="NZ_CBCSJC010000016.1"/>
</dbReference>
<gene>
    <name evidence="1" type="ORF">BAMA_08015</name>
</gene>
<dbReference type="EMBL" id="JOTN01000019">
    <property type="protein sequence ID" value="KEK17968.1"/>
    <property type="molecule type" value="Genomic_DNA"/>
</dbReference>
<organism evidence="1 2">
    <name type="scientific">Bacillus manliponensis</name>
    <dbReference type="NCBI Taxonomy" id="574376"/>
    <lineage>
        <taxon>Bacteria</taxon>
        <taxon>Bacillati</taxon>
        <taxon>Bacillota</taxon>
        <taxon>Bacilli</taxon>
        <taxon>Bacillales</taxon>
        <taxon>Bacillaceae</taxon>
        <taxon>Bacillus</taxon>
        <taxon>Bacillus cereus group</taxon>
    </lineage>
</organism>
<dbReference type="AlphaFoldDB" id="A0A073K6W2"/>
<evidence type="ECO:0000313" key="2">
    <source>
        <dbReference type="Proteomes" id="UP000027822"/>
    </source>
</evidence>
<reference evidence="1 2" key="1">
    <citation type="submission" date="2014-06" db="EMBL/GenBank/DDBJ databases">
        <title>Draft genome sequence of Bacillus manliponensis JCM 15802 (MCCC 1A00708).</title>
        <authorList>
            <person name="Lai Q."/>
            <person name="Liu Y."/>
            <person name="Shao Z."/>
        </authorList>
    </citation>
    <scope>NUCLEOTIDE SEQUENCE [LARGE SCALE GENOMIC DNA]</scope>
    <source>
        <strain evidence="1 2">JCM 15802</strain>
    </source>
</reference>
<evidence type="ECO:0000313" key="1">
    <source>
        <dbReference type="EMBL" id="KEK17968.1"/>
    </source>
</evidence>
<accession>A0A073K6W2</accession>
<evidence type="ECO:0008006" key="3">
    <source>
        <dbReference type="Google" id="ProtNLM"/>
    </source>
</evidence>
<keyword evidence="2" id="KW-1185">Reference proteome</keyword>
<name>A0A073K6W2_9BACI</name>
<protein>
    <recommendedName>
        <fullName evidence="3">Group-specific protein</fullName>
    </recommendedName>
</protein>
<dbReference type="OrthoDB" id="2908547at2"/>
<sequence length="121" mass="14769">MNKVENIIRCCNRNDDVFRTYIVCLLQLKSHNEEFNKVCQELRADYLVRGICEREVDKIIKESKEYETYYLPKVLRWDFLRENPLMIENVCMTLFAYRRLDLSYEEWGNVIRCMENNELLL</sequence>
<dbReference type="Proteomes" id="UP000027822">
    <property type="component" value="Unassembled WGS sequence"/>
</dbReference>